<keyword evidence="5 8" id="KW-0687">Ribonucleoprotein</keyword>
<evidence type="ECO:0000256" key="3">
    <source>
        <dbReference type="ARBA" id="ARBA00022884"/>
    </source>
</evidence>
<comment type="caution">
    <text evidence="11">The sequence shown here is derived from an EMBL/GenBank/DDBJ whole genome shotgun (WGS) entry which is preliminary data.</text>
</comment>
<dbReference type="InterPro" id="IPR001351">
    <property type="entry name" value="Ribosomal_uS3_C"/>
</dbReference>
<dbReference type="Gene3D" id="3.30.300.20">
    <property type="match status" value="1"/>
</dbReference>
<dbReference type="AlphaFoldDB" id="A0A1G2LYR5"/>
<proteinExistence type="inferred from homology"/>
<evidence type="ECO:0000256" key="6">
    <source>
        <dbReference type="ARBA" id="ARBA00024998"/>
    </source>
</evidence>
<keyword evidence="3 8" id="KW-0694">RNA-binding</keyword>
<evidence type="ECO:0000256" key="2">
    <source>
        <dbReference type="ARBA" id="ARBA00022730"/>
    </source>
</evidence>
<dbReference type="Pfam" id="PF00189">
    <property type="entry name" value="Ribosomal_S3_C"/>
    <property type="match status" value="1"/>
</dbReference>
<dbReference type="Gene3D" id="3.30.1140.32">
    <property type="entry name" value="Ribosomal protein S3, C-terminal domain"/>
    <property type="match status" value="1"/>
</dbReference>
<dbReference type="GO" id="GO:0022627">
    <property type="term" value="C:cytosolic small ribosomal subunit"/>
    <property type="evidence" value="ECO:0007669"/>
    <property type="project" value="TreeGrafter"/>
</dbReference>
<dbReference type="EMBL" id="MHRA01000007">
    <property type="protein sequence ID" value="OHA15931.1"/>
    <property type="molecule type" value="Genomic_DNA"/>
</dbReference>
<dbReference type="InterPro" id="IPR009019">
    <property type="entry name" value="KH_sf_prok-type"/>
</dbReference>
<keyword evidence="2 8" id="KW-0699">rRNA-binding</keyword>
<dbReference type="InterPro" id="IPR018280">
    <property type="entry name" value="Ribosomal_uS3_CS"/>
</dbReference>
<evidence type="ECO:0000256" key="5">
    <source>
        <dbReference type="ARBA" id="ARBA00023274"/>
    </source>
</evidence>
<feature type="domain" description="KH type-2" evidence="10">
    <location>
        <begin position="38"/>
        <end position="113"/>
    </location>
</feature>
<dbReference type="InterPro" id="IPR005704">
    <property type="entry name" value="Ribosomal_uS3_bac-typ"/>
</dbReference>
<dbReference type="InterPro" id="IPR015946">
    <property type="entry name" value="KH_dom-like_a/b"/>
</dbReference>
<name>A0A1G2LYR5_9BACT</name>
<organism evidence="11 12">
    <name type="scientific">Candidatus Tagabacteria bacterium RIFCSPLOWO2_01_FULL_42_9</name>
    <dbReference type="NCBI Taxonomy" id="1802296"/>
    <lineage>
        <taxon>Bacteria</taxon>
        <taxon>Candidatus Tagaibacteriota</taxon>
    </lineage>
</organism>
<dbReference type="GO" id="GO:0003735">
    <property type="term" value="F:structural constituent of ribosome"/>
    <property type="evidence" value="ECO:0007669"/>
    <property type="project" value="InterPro"/>
</dbReference>
<comment type="function">
    <text evidence="6 8">Binds the lower part of the 30S subunit head. Binds mRNA in the 70S ribosome, positioning it for translation.</text>
</comment>
<dbReference type="HAMAP" id="MF_01309_B">
    <property type="entry name" value="Ribosomal_uS3_B"/>
    <property type="match status" value="1"/>
</dbReference>
<dbReference type="PANTHER" id="PTHR11760">
    <property type="entry name" value="30S/40S RIBOSOMAL PROTEIN S3"/>
    <property type="match status" value="1"/>
</dbReference>
<dbReference type="GO" id="GO:0019843">
    <property type="term" value="F:rRNA binding"/>
    <property type="evidence" value="ECO:0007669"/>
    <property type="project" value="UniProtKB-UniRule"/>
</dbReference>
<evidence type="ECO:0000256" key="8">
    <source>
        <dbReference type="HAMAP-Rule" id="MF_01309"/>
    </source>
</evidence>
<evidence type="ECO:0000313" key="11">
    <source>
        <dbReference type="EMBL" id="OHA15931.1"/>
    </source>
</evidence>
<comment type="similarity">
    <text evidence="1 8 9">Belongs to the universal ribosomal protein uS3 family.</text>
</comment>
<comment type="subunit">
    <text evidence="8">Part of the 30S ribosomal subunit. Forms a tight complex with proteins S10 and S14.</text>
</comment>
<dbReference type="NCBIfam" id="TIGR01009">
    <property type="entry name" value="rpsC_bact"/>
    <property type="match status" value="1"/>
</dbReference>
<accession>A0A1G2LYR5</accession>
<dbReference type="SUPFAM" id="SSF54814">
    <property type="entry name" value="Prokaryotic type KH domain (KH-domain type II)"/>
    <property type="match status" value="1"/>
</dbReference>
<evidence type="ECO:0000256" key="9">
    <source>
        <dbReference type="RuleBase" id="RU003624"/>
    </source>
</evidence>
<keyword evidence="4 8" id="KW-0689">Ribosomal protein</keyword>
<gene>
    <name evidence="8" type="primary">rpsC</name>
    <name evidence="11" type="ORF">A3A10_02095</name>
</gene>
<evidence type="ECO:0000256" key="7">
    <source>
        <dbReference type="ARBA" id="ARBA00035257"/>
    </source>
</evidence>
<dbReference type="Proteomes" id="UP000178116">
    <property type="component" value="Unassembled WGS sequence"/>
</dbReference>
<evidence type="ECO:0000313" key="12">
    <source>
        <dbReference type="Proteomes" id="UP000178116"/>
    </source>
</evidence>
<dbReference type="CDD" id="cd02412">
    <property type="entry name" value="KH-II_30S_S3"/>
    <property type="match status" value="1"/>
</dbReference>
<reference evidence="11 12" key="1">
    <citation type="journal article" date="2016" name="Nat. Commun.">
        <title>Thousands of microbial genomes shed light on interconnected biogeochemical processes in an aquifer system.</title>
        <authorList>
            <person name="Anantharaman K."/>
            <person name="Brown C.T."/>
            <person name="Hug L.A."/>
            <person name="Sharon I."/>
            <person name="Castelle C.J."/>
            <person name="Probst A.J."/>
            <person name="Thomas B.C."/>
            <person name="Singh A."/>
            <person name="Wilkins M.J."/>
            <person name="Karaoz U."/>
            <person name="Brodie E.L."/>
            <person name="Williams K.H."/>
            <person name="Hubbard S.S."/>
            <person name="Banfield J.F."/>
        </authorList>
    </citation>
    <scope>NUCLEOTIDE SEQUENCE [LARGE SCALE GENOMIC DNA]</scope>
</reference>
<protein>
    <recommendedName>
        <fullName evidence="7 8">Small ribosomal subunit protein uS3</fullName>
    </recommendedName>
</protein>
<dbReference type="PROSITE" id="PS50823">
    <property type="entry name" value="KH_TYPE_2"/>
    <property type="match status" value="1"/>
</dbReference>
<dbReference type="PROSITE" id="PS00548">
    <property type="entry name" value="RIBOSOMAL_S3"/>
    <property type="match status" value="1"/>
</dbReference>
<dbReference type="SUPFAM" id="SSF54821">
    <property type="entry name" value="Ribosomal protein S3 C-terminal domain"/>
    <property type="match status" value="1"/>
</dbReference>
<dbReference type="PANTHER" id="PTHR11760:SF19">
    <property type="entry name" value="SMALL RIBOSOMAL SUBUNIT PROTEIN US3C"/>
    <property type="match status" value="1"/>
</dbReference>
<evidence type="ECO:0000256" key="1">
    <source>
        <dbReference type="ARBA" id="ARBA00010761"/>
    </source>
</evidence>
<dbReference type="InterPro" id="IPR004044">
    <property type="entry name" value="KH_dom_type_2"/>
</dbReference>
<dbReference type="FunFam" id="3.30.300.20:FF:000001">
    <property type="entry name" value="30S ribosomal protein S3"/>
    <property type="match status" value="1"/>
</dbReference>
<dbReference type="InterPro" id="IPR057258">
    <property type="entry name" value="Ribosomal_uS3"/>
</dbReference>
<dbReference type="GO" id="GO:0006412">
    <property type="term" value="P:translation"/>
    <property type="evidence" value="ECO:0007669"/>
    <property type="project" value="UniProtKB-UniRule"/>
</dbReference>
<sequence>MSHSVHPYSFRLGYLRDWKSRWFNLKKYSQFLKSDVLLFEWMEKKLRGMYVDDINIERTPGVLHLIIKTSRPGLIIGRRGEGAEKLKKDARSFLAKNKIEIPAELKLTIEEVRSPETHAKIVSQIIAESLEKRLPFRRVMKQAIEKVMANKEAKGVKVALSGRLGGAEMSRREWLKNGQIPLQNLRADIDFARERAHLPYGDIGIKVWIYKGEIFNEKSKIKSQE</sequence>
<dbReference type="Pfam" id="PF07650">
    <property type="entry name" value="KH_2"/>
    <property type="match status" value="1"/>
</dbReference>
<evidence type="ECO:0000256" key="4">
    <source>
        <dbReference type="ARBA" id="ARBA00022980"/>
    </source>
</evidence>
<evidence type="ECO:0000259" key="10">
    <source>
        <dbReference type="PROSITE" id="PS50823"/>
    </source>
</evidence>
<dbReference type="InterPro" id="IPR036419">
    <property type="entry name" value="Ribosomal_S3_C_sf"/>
</dbReference>
<dbReference type="GO" id="GO:0003729">
    <property type="term" value="F:mRNA binding"/>
    <property type="evidence" value="ECO:0007669"/>
    <property type="project" value="UniProtKB-UniRule"/>
</dbReference>